<dbReference type="EMBL" id="JASMWN010000006">
    <property type="protein sequence ID" value="MDU9004099.1"/>
    <property type="molecule type" value="Genomic_DNA"/>
</dbReference>
<organism evidence="1 2">
    <name type="scientific">Sedimentitalea todarodis</name>
    <dbReference type="NCBI Taxonomy" id="1631240"/>
    <lineage>
        <taxon>Bacteria</taxon>
        <taxon>Pseudomonadati</taxon>
        <taxon>Pseudomonadota</taxon>
        <taxon>Alphaproteobacteria</taxon>
        <taxon>Rhodobacterales</taxon>
        <taxon>Paracoccaceae</taxon>
        <taxon>Sedimentitalea</taxon>
    </lineage>
</organism>
<dbReference type="EC" id="2.1.-.-" evidence="1"/>
<gene>
    <name evidence="1" type="ORF">QO231_09570</name>
</gene>
<dbReference type="CDD" id="cd02440">
    <property type="entry name" value="AdoMet_MTases"/>
    <property type="match status" value="1"/>
</dbReference>
<comment type="caution">
    <text evidence="1">The sequence shown here is derived from an EMBL/GenBank/DDBJ whole genome shotgun (WGS) entry which is preliminary data.</text>
</comment>
<proteinExistence type="predicted"/>
<sequence>MEGIWLGIRRLFKTFRSNRIGNANIAADAPHLSSAASQLLGSAVEKEAARENFLGFIDPSVKTVLEIGPYYAPSFSGDSVKYFDVFSTEELRENAKLDPEASVDPDTIPEIHFHNGDGDMSCIPETFDIAFSSHCIEHQPNLVEHLNQVHDLLNPGGQYFIIAPDKRYCFDHLRPETSLGSVLQAADENRQRHTMQSIVDMAVLTTHNEPARHWAGDHVDPGWGEDQSERTRKVIDRIKSADGRYIDSHAWQFTPTRFLQILSTLRELEMIKLRPQRVWHTPINRLEFTAILSKD</sequence>
<dbReference type="RefSeq" id="WP_316775521.1">
    <property type="nucleotide sequence ID" value="NZ_JASMWN010000006.1"/>
</dbReference>
<dbReference type="Proteomes" id="UP001255416">
    <property type="component" value="Unassembled WGS sequence"/>
</dbReference>
<protein>
    <submittedName>
        <fullName evidence="1">Class I SAM-dependent methyltransferase</fullName>
        <ecNumber evidence="1">2.1.-.-</ecNumber>
    </submittedName>
</protein>
<dbReference type="GO" id="GO:0032259">
    <property type="term" value="P:methylation"/>
    <property type="evidence" value="ECO:0007669"/>
    <property type="project" value="UniProtKB-KW"/>
</dbReference>
<evidence type="ECO:0000313" key="1">
    <source>
        <dbReference type="EMBL" id="MDU9004099.1"/>
    </source>
</evidence>
<name>A0ABU3VD43_9RHOB</name>
<evidence type="ECO:0000313" key="2">
    <source>
        <dbReference type="Proteomes" id="UP001255416"/>
    </source>
</evidence>
<dbReference type="Pfam" id="PF13489">
    <property type="entry name" value="Methyltransf_23"/>
    <property type="match status" value="1"/>
</dbReference>
<keyword evidence="1" id="KW-0808">Transferase</keyword>
<keyword evidence="2" id="KW-1185">Reference proteome</keyword>
<dbReference type="GO" id="GO:0008168">
    <property type="term" value="F:methyltransferase activity"/>
    <property type="evidence" value="ECO:0007669"/>
    <property type="project" value="UniProtKB-KW"/>
</dbReference>
<dbReference type="SUPFAM" id="SSF53335">
    <property type="entry name" value="S-adenosyl-L-methionine-dependent methyltransferases"/>
    <property type="match status" value="1"/>
</dbReference>
<dbReference type="Gene3D" id="3.40.50.150">
    <property type="entry name" value="Vaccinia Virus protein VP39"/>
    <property type="match status" value="1"/>
</dbReference>
<accession>A0ABU3VD43</accession>
<reference evidence="2" key="1">
    <citation type="submission" date="2023-05" db="EMBL/GenBank/DDBJ databases">
        <title>Sedimentitalea sp. nov. JM2-8.</title>
        <authorList>
            <person name="Huang J."/>
        </authorList>
    </citation>
    <scope>NUCLEOTIDE SEQUENCE [LARGE SCALE GENOMIC DNA]</scope>
    <source>
        <strain evidence="2">KHS03</strain>
    </source>
</reference>
<keyword evidence="1" id="KW-0489">Methyltransferase</keyword>
<dbReference type="InterPro" id="IPR029063">
    <property type="entry name" value="SAM-dependent_MTases_sf"/>
</dbReference>